<proteinExistence type="predicted"/>
<feature type="region of interest" description="Disordered" evidence="1">
    <location>
        <begin position="81"/>
        <end position="111"/>
    </location>
</feature>
<accession>A0A9P6MT35</accession>
<dbReference type="Proteomes" id="UP000703661">
    <property type="component" value="Unassembled WGS sequence"/>
</dbReference>
<feature type="region of interest" description="Disordered" evidence="1">
    <location>
        <begin position="1"/>
        <end position="20"/>
    </location>
</feature>
<comment type="caution">
    <text evidence="2">The sequence shown here is derived from an EMBL/GenBank/DDBJ whole genome shotgun (WGS) entry which is preliminary data.</text>
</comment>
<feature type="compositionally biased region" description="Polar residues" evidence="1">
    <location>
        <begin position="102"/>
        <end position="111"/>
    </location>
</feature>
<evidence type="ECO:0000256" key="1">
    <source>
        <dbReference type="SAM" id="MobiDB-lite"/>
    </source>
</evidence>
<gene>
    <name evidence="2" type="ORF">BGZ80_000158</name>
</gene>
<sequence>QLDTELARMKTESQRHVDQATSWRDTRMREINVYREQQTQLTRNAFDVRVQRYIQQEKERLDALDARARLLDQQAQERRDARERLKFKREQSHRAAKAAANKTYSIGTSIC</sequence>
<feature type="compositionally biased region" description="Basic and acidic residues" evidence="1">
    <location>
        <begin position="81"/>
        <end position="93"/>
    </location>
</feature>
<dbReference type="AlphaFoldDB" id="A0A9P6MT35"/>
<protein>
    <submittedName>
        <fullName evidence="2">Uncharacterized protein</fullName>
    </submittedName>
</protein>
<name>A0A9P6MT35_9FUNG</name>
<dbReference type="EMBL" id="JAAAID010001027">
    <property type="protein sequence ID" value="KAG0012162.1"/>
    <property type="molecule type" value="Genomic_DNA"/>
</dbReference>
<reference evidence="2" key="1">
    <citation type="journal article" date="2020" name="Fungal Divers.">
        <title>Resolving the Mortierellaceae phylogeny through synthesis of multi-gene phylogenetics and phylogenomics.</title>
        <authorList>
            <person name="Vandepol N."/>
            <person name="Liber J."/>
            <person name="Desiro A."/>
            <person name="Na H."/>
            <person name="Kennedy M."/>
            <person name="Barry K."/>
            <person name="Grigoriev I.V."/>
            <person name="Miller A.N."/>
            <person name="O'Donnell K."/>
            <person name="Stajich J.E."/>
            <person name="Bonito G."/>
        </authorList>
    </citation>
    <scope>NUCLEOTIDE SEQUENCE</scope>
    <source>
        <strain evidence="2">NRRL 2769</strain>
    </source>
</reference>
<evidence type="ECO:0000313" key="3">
    <source>
        <dbReference type="Proteomes" id="UP000703661"/>
    </source>
</evidence>
<keyword evidence="3" id="KW-1185">Reference proteome</keyword>
<feature type="non-terminal residue" evidence="2">
    <location>
        <position position="111"/>
    </location>
</feature>
<organism evidence="2 3">
    <name type="scientific">Entomortierella chlamydospora</name>
    <dbReference type="NCBI Taxonomy" id="101097"/>
    <lineage>
        <taxon>Eukaryota</taxon>
        <taxon>Fungi</taxon>
        <taxon>Fungi incertae sedis</taxon>
        <taxon>Mucoromycota</taxon>
        <taxon>Mortierellomycotina</taxon>
        <taxon>Mortierellomycetes</taxon>
        <taxon>Mortierellales</taxon>
        <taxon>Mortierellaceae</taxon>
        <taxon>Entomortierella</taxon>
    </lineage>
</organism>
<evidence type="ECO:0000313" key="2">
    <source>
        <dbReference type="EMBL" id="KAG0012162.1"/>
    </source>
</evidence>